<feature type="domain" description="Glycosyl transferase family 1" evidence="2">
    <location>
        <begin position="236"/>
        <end position="400"/>
    </location>
</feature>
<sequence>MAPKLPRKNCKSSLNRALSPERSPMSPSPDSPRIAYVLKRFPRFSETFILNELLAHQATGAELHVFSLRQPPEEPRHERFSELRAEITYLDQHRGEGVAAIPGDDVLFSGKTERSVEKLRAQARAISEAAQALGITHLHAHFGSDATTAALLAARKMGGTFSFTAHARDIWHTYVTPEADDAMRRAKLAAAAFTVTVSDYNARHLRSLCPAAASRILRLYNGIDLRSFAPVHPTTQRPGTLIAVGRLVEKKGFADLIEASALLRDRDPSFELDIIGDGPLQAELQQRIDMHKLNSQVRLCGPLRQEDLIERMSRAQAAVLPCVVTPSGDRDGLPTVLLEAMARGLPVITTDIAGGPEIVEDGVTGLLCPANAPDLLARALATVLSAPHRAMAMGAAGRRRAELLFDLTTNAGRLRAMLAHPHAAKSPEEVA</sequence>
<dbReference type="EMBL" id="VFSV01000032">
    <property type="protein sequence ID" value="TRD16003.1"/>
    <property type="molecule type" value="Genomic_DNA"/>
</dbReference>
<evidence type="ECO:0000259" key="3">
    <source>
        <dbReference type="Pfam" id="PF13439"/>
    </source>
</evidence>
<dbReference type="Pfam" id="PF13439">
    <property type="entry name" value="Glyco_transf_4"/>
    <property type="match status" value="1"/>
</dbReference>
<evidence type="ECO:0000256" key="1">
    <source>
        <dbReference type="SAM" id="MobiDB-lite"/>
    </source>
</evidence>
<gene>
    <name evidence="4" type="ORF">FEV53_14845</name>
</gene>
<dbReference type="InterPro" id="IPR050194">
    <property type="entry name" value="Glycosyltransferase_grp1"/>
</dbReference>
<accession>A0A547PPC7</accession>
<dbReference type="CDD" id="cd03801">
    <property type="entry name" value="GT4_PimA-like"/>
    <property type="match status" value="1"/>
</dbReference>
<protein>
    <submittedName>
        <fullName evidence="4">Glycosyltransferase family 4 protein</fullName>
    </submittedName>
</protein>
<dbReference type="Pfam" id="PF00534">
    <property type="entry name" value="Glycos_transf_1"/>
    <property type="match status" value="1"/>
</dbReference>
<dbReference type="PANTHER" id="PTHR45947:SF14">
    <property type="entry name" value="SLL1723 PROTEIN"/>
    <property type="match status" value="1"/>
</dbReference>
<keyword evidence="5" id="KW-1185">Reference proteome</keyword>
<proteinExistence type="predicted"/>
<feature type="region of interest" description="Disordered" evidence="1">
    <location>
        <begin position="1"/>
        <end position="31"/>
    </location>
</feature>
<dbReference type="OrthoDB" id="9790710at2"/>
<comment type="caution">
    <text evidence="4">The sequence shown here is derived from an EMBL/GenBank/DDBJ whole genome shotgun (WGS) entry which is preliminary data.</text>
</comment>
<dbReference type="AlphaFoldDB" id="A0A547PPC7"/>
<dbReference type="InterPro" id="IPR028098">
    <property type="entry name" value="Glyco_trans_4-like_N"/>
</dbReference>
<feature type="compositionally biased region" description="Basic residues" evidence="1">
    <location>
        <begin position="1"/>
        <end position="10"/>
    </location>
</feature>
<organism evidence="4 5">
    <name type="scientific">Palleronia caenipelagi</name>
    <dbReference type="NCBI Taxonomy" id="2489174"/>
    <lineage>
        <taxon>Bacteria</taxon>
        <taxon>Pseudomonadati</taxon>
        <taxon>Pseudomonadota</taxon>
        <taxon>Alphaproteobacteria</taxon>
        <taxon>Rhodobacterales</taxon>
        <taxon>Roseobacteraceae</taxon>
        <taxon>Palleronia</taxon>
    </lineage>
</organism>
<evidence type="ECO:0000313" key="5">
    <source>
        <dbReference type="Proteomes" id="UP000318590"/>
    </source>
</evidence>
<name>A0A547PPC7_9RHOB</name>
<evidence type="ECO:0000313" key="4">
    <source>
        <dbReference type="EMBL" id="TRD16003.1"/>
    </source>
</evidence>
<dbReference type="Proteomes" id="UP000318590">
    <property type="component" value="Unassembled WGS sequence"/>
</dbReference>
<reference evidence="4 5" key="1">
    <citation type="submission" date="2019-06" db="EMBL/GenBank/DDBJ databases">
        <title>Paenimaribius caenipelagi gen. nov., sp. nov., isolated from a tidal flat.</title>
        <authorList>
            <person name="Yoon J.-H."/>
        </authorList>
    </citation>
    <scope>NUCLEOTIDE SEQUENCE [LARGE SCALE GENOMIC DNA]</scope>
    <source>
        <strain evidence="4 5">JBTF-M29</strain>
    </source>
</reference>
<dbReference type="Gene3D" id="3.40.50.2000">
    <property type="entry name" value="Glycogen Phosphorylase B"/>
    <property type="match status" value="2"/>
</dbReference>
<keyword evidence="4" id="KW-0808">Transferase</keyword>
<dbReference type="GO" id="GO:0016757">
    <property type="term" value="F:glycosyltransferase activity"/>
    <property type="evidence" value="ECO:0007669"/>
    <property type="project" value="InterPro"/>
</dbReference>
<evidence type="ECO:0000259" key="2">
    <source>
        <dbReference type="Pfam" id="PF00534"/>
    </source>
</evidence>
<dbReference type="PANTHER" id="PTHR45947">
    <property type="entry name" value="SULFOQUINOVOSYL TRANSFERASE SQD2"/>
    <property type="match status" value="1"/>
</dbReference>
<dbReference type="SUPFAM" id="SSF53756">
    <property type="entry name" value="UDP-Glycosyltransferase/glycogen phosphorylase"/>
    <property type="match status" value="1"/>
</dbReference>
<dbReference type="InterPro" id="IPR001296">
    <property type="entry name" value="Glyco_trans_1"/>
</dbReference>
<feature type="domain" description="Glycosyltransferase subfamily 4-like N-terminal" evidence="3">
    <location>
        <begin position="46"/>
        <end position="225"/>
    </location>
</feature>